<dbReference type="RefSeq" id="WP_076958888.1">
    <property type="nucleotide sequence ID" value="NZ_MLCO01000200.1"/>
</dbReference>
<dbReference type="Gene3D" id="3.40.50.2300">
    <property type="match status" value="1"/>
</dbReference>
<evidence type="ECO:0000313" key="2">
    <source>
        <dbReference type="Proteomes" id="UP000188879"/>
    </source>
</evidence>
<organism evidence="1 2">
    <name type="scientific">Teichococcus deserti</name>
    <dbReference type="NCBI Taxonomy" id="1817963"/>
    <lineage>
        <taxon>Bacteria</taxon>
        <taxon>Pseudomonadati</taxon>
        <taxon>Pseudomonadota</taxon>
        <taxon>Alphaproteobacteria</taxon>
        <taxon>Acetobacterales</taxon>
        <taxon>Roseomonadaceae</taxon>
        <taxon>Roseomonas</taxon>
    </lineage>
</organism>
<gene>
    <name evidence="1" type="ORF">BKE38_19015</name>
</gene>
<dbReference type="AlphaFoldDB" id="A0A1V2GZS2"/>
<dbReference type="OrthoDB" id="582170at2"/>
<proteinExistence type="predicted"/>
<sequence length="118" mass="13126">MLTGCRVLLAETDYFVALEMTLSLQQAGAAVLGPVSSEDAALGILLRDDVDLVIFNAELCKERVTLLPAWLAQQEVASMMVNDVELRSSDPLCQGRRQLLHPLRYPRFQKAVAELLER</sequence>
<dbReference type="Proteomes" id="UP000188879">
    <property type="component" value="Unassembled WGS sequence"/>
</dbReference>
<protein>
    <recommendedName>
        <fullName evidence="3">Response regulatory domain-containing protein</fullName>
    </recommendedName>
</protein>
<reference evidence="1 2" key="1">
    <citation type="submission" date="2016-10" db="EMBL/GenBank/DDBJ databases">
        <title>Draft Genome sequence of Roseomonas sp. strain M3.</title>
        <authorList>
            <person name="Subhash Y."/>
            <person name="Lee S."/>
        </authorList>
    </citation>
    <scope>NUCLEOTIDE SEQUENCE [LARGE SCALE GENOMIC DNA]</scope>
    <source>
        <strain evidence="1 2">M3</strain>
    </source>
</reference>
<dbReference type="SUPFAM" id="SSF52172">
    <property type="entry name" value="CheY-like"/>
    <property type="match status" value="1"/>
</dbReference>
<name>A0A1V2GZS2_9PROT</name>
<dbReference type="InterPro" id="IPR011006">
    <property type="entry name" value="CheY-like_superfamily"/>
</dbReference>
<accession>A0A1V2GZS2</accession>
<comment type="caution">
    <text evidence="1">The sequence shown here is derived from an EMBL/GenBank/DDBJ whole genome shotgun (WGS) entry which is preliminary data.</text>
</comment>
<evidence type="ECO:0000313" key="1">
    <source>
        <dbReference type="EMBL" id="ONG50174.1"/>
    </source>
</evidence>
<evidence type="ECO:0008006" key="3">
    <source>
        <dbReference type="Google" id="ProtNLM"/>
    </source>
</evidence>
<keyword evidence="2" id="KW-1185">Reference proteome</keyword>
<dbReference type="EMBL" id="MLCO01000200">
    <property type="protein sequence ID" value="ONG50174.1"/>
    <property type="molecule type" value="Genomic_DNA"/>
</dbReference>